<organism evidence="9 10">
    <name type="scientific">Lancefieldella rimae</name>
    <dbReference type="NCBI Taxonomy" id="1383"/>
    <lineage>
        <taxon>Bacteria</taxon>
        <taxon>Bacillati</taxon>
        <taxon>Actinomycetota</taxon>
        <taxon>Coriobacteriia</taxon>
        <taxon>Coriobacteriales</taxon>
        <taxon>Atopobiaceae</taxon>
        <taxon>Lancefieldella</taxon>
    </lineage>
</organism>
<comment type="subcellular location">
    <subcellularLocation>
        <location evidence="1">Cell membrane</location>
        <topology evidence="1">Multi-pass membrane protein</topology>
    </subcellularLocation>
</comment>
<name>A0ABR5Q140_9ACTN</name>
<dbReference type="GeneID" id="84904197"/>
<evidence type="ECO:0000256" key="6">
    <source>
        <dbReference type="SAM" id="MobiDB-lite"/>
    </source>
</evidence>
<feature type="domain" description="RDD" evidence="8">
    <location>
        <begin position="38"/>
        <end position="200"/>
    </location>
</feature>
<evidence type="ECO:0000313" key="10">
    <source>
        <dbReference type="Proteomes" id="UP000051927"/>
    </source>
</evidence>
<comment type="caution">
    <text evidence="9">The sequence shown here is derived from an EMBL/GenBank/DDBJ whole genome shotgun (WGS) entry which is preliminary data.</text>
</comment>
<keyword evidence="3 7" id="KW-0812">Transmembrane</keyword>
<evidence type="ECO:0000256" key="4">
    <source>
        <dbReference type="ARBA" id="ARBA00022989"/>
    </source>
</evidence>
<evidence type="ECO:0000313" key="9">
    <source>
        <dbReference type="EMBL" id="KRO02978.1"/>
    </source>
</evidence>
<proteinExistence type="predicted"/>
<dbReference type="RefSeq" id="WP_003148154.1">
    <property type="nucleotide sequence ID" value="NZ_JQCP01000001.1"/>
</dbReference>
<dbReference type="Proteomes" id="UP000051927">
    <property type="component" value="Unassembled WGS sequence"/>
</dbReference>
<feature type="transmembrane region" description="Helical" evidence="7">
    <location>
        <begin position="168"/>
        <end position="188"/>
    </location>
</feature>
<keyword evidence="10" id="KW-1185">Reference proteome</keyword>
<feature type="region of interest" description="Disordered" evidence="6">
    <location>
        <begin position="1"/>
        <end position="30"/>
    </location>
</feature>
<evidence type="ECO:0000256" key="3">
    <source>
        <dbReference type="ARBA" id="ARBA00022692"/>
    </source>
</evidence>
<keyword evidence="4 7" id="KW-1133">Transmembrane helix</keyword>
<dbReference type="EMBL" id="JQCP01000001">
    <property type="protein sequence ID" value="KRO02978.1"/>
    <property type="molecule type" value="Genomic_DNA"/>
</dbReference>
<reference evidence="9 10" key="1">
    <citation type="journal article" date="2015" name="Genome Announc.">
        <title>Expanding the biotechnology potential of lactobacilli through comparative genomics of 213 strains and associated genera.</title>
        <authorList>
            <person name="Sun Z."/>
            <person name="Harris H.M."/>
            <person name="McCann A."/>
            <person name="Guo C."/>
            <person name="Argimon S."/>
            <person name="Zhang W."/>
            <person name="Yang X."/>
            <person name="Jeffery I.B."/>
            <person name="Cooney J.C."/>
            <person name="Kagawa T.F."/>
            <person name="Liu W."/>
            <person name="Song Y."/>
            <person name="Salvetti E."/>
            <person name="Wrobel A."/>
            <person name="Rasinkangas P."/>
            <person name="Parkhill J."/>
            <person name="Rea M.C."/>
            <person name="O'Sullivan O."/>
            <person name="Ritari J."/>
            <person name="Douillard F.P."/>
            <person name="Paul Ross R."/>
            <person name="Yang R."/>
            <person name="Briner A.E."/>
            <person name="Felis G.E."/>
            <person name="de Vos W.M."/>
            <person name="Barrangou R."/>
            <person name="Klaenhammer T.R."/>
            <person name="Caufield P.W."/>
            <person name="Cui Y."/>
            <person name="Zhang H."/>
            <person name="O'Toole P.W."/>
        </authorList>
    </citation>
    <scope>NUCLEOTIDE SEQUENCE [LARGE SCALE GENOMIC DNA]</scope>
    <source>
        <strain evidence="9 10">DSM 7090</strain>
    </source>
</reference>
<gene>
    <name evidence="9" type="ORF">IV60_GL000152</name>
</gene>
<feature type="transmembrane region" description="Helical" evidence="7">
    <location>
        <begin position="134"/>
        <end position="156"/>
    </location>
</feature>
<accession>A0ABR5Q140</accession>
<dbReference type="InterPro" id="IPR010432">
    <property type="entry name" value="RDD"/>
</dbReference>
<evidence type="ECO:0000256" key="5">
    <source>
        <dbReference type="ARBA" id="ARBA00023136"/>
    </source>
</evidence>
<evidence type="ECO:0000256" key="7">
    <source>
        <dbReference type="SAM" id="Phobius"/>
    </source>
</evidence>
<keyword evidence="2" id="KW-1003">Cell membrane</keyword>
<protein>
    <submittedName>
        <fullName evidence="9">RDD family protein</fullName>
    </submittedName>
</protein>
<feature type="compositionally biased region" description="Polar residues" evidence="6">
    <location>
        <begin position="20"/>
        <end position="30"/>
    </location>
</feature>
<keyword evidence="5 7" id="KW-0472">Membrane</keyword>
<feature type="transmembrane region" description="Helical" evidence="7">
    <location>
        <begin position="83"/>
        <end position="107"/>
    </location>
</feature>
<feature type="transmembrane region" description="Helical" evidence="7">
    <location>
        <begin position="42"/>
        <end position="63"/>
    </location>
</feature>
<evidence type="ECO:0000256" key="1">
    <source>
        <dbReference type="ARBA" id="ARBA00004651"/>
    </source>
</evidence>
<evidence type="ECO:0000256" key="2">
    <source>
        <dbReference type="ARBA" id="ARBA00022475"/>
    </source>
</evidence>
<sequence length="209" mass="22570">MDSQESVDDKKTSAKKTGVSEDQQLVPSEKNQPADVHLGIRFIAYLVDWYLGALVTSLPTALFAQKLYGDVTQQNILSFEAPYGLIAGALSLLCAILYFVILPAFVWEGQTPGKRLFHLKIVAADGSRASLGQLLLRQVIGIIVVEGALVTASATLRNVVQLTSGVSLAYGLYVGIVVSLVSVALLWFTKDHRALHDFIGTTKVVRAAQ</sequence>
<dbReference type="Pfam" id="PF06271">
    <property type="entry name" value="RDD"/>
    <property type="match status" value="1"/>
</dbReference>
<evidence type="ECO:0000259" key="8">
    <source>
        <dbReference type="Pfam" id="PF06271"/>
    </source>
</evidence>
<dbReference type="PANTHER" id="PTHR36115">
    <property type="entry name" value="PROLINE-RICH ANTIGEN HOMOLOG-RELATED"/>
    <property type="match status" value="1"/>
</dbReference>
<dbReference type="PANTHER" id="PTHR36115:SF6">
    <property type="entry name" value="PROLINE-RICH ANTIGEN HOMOLOG"/>
    <property type="match status" value="1"/>
</dbReference>
<dbReference type="InterPro" id="IPR051791">
    <property type="entry name" value="Pra-immunoreactive"/>
</dbReference>